<feature type="region of interest" description="Disordered" evidence="1">
    <location>
        <begin position="1"/>
        <end position="21"/>
    </location>
</feature>
<evidence type="ECO:0000313" key="3">
    <source>
        <dbReference type="Proteomes" id="UP000654075"/>
    </source>
</evidence>
<evidence type="ECO:0000313" key="2">
    <source>
        <dbReference type="EMBL" id="CAE8583142.1"/>
    </source>
</evidence>
<feature type="compositionally biased region" description="Low complexity" evidence="1">
    <location>
        <begin position="1"/>
        <end position="16"/>
    </location>
</feature>
<keyword evidence="3" id="KW-1185">Reference proteome</keyword>
<protein>
    <submittedName>
        <fullName evidence="2">Uncharacterized protein</fullName>
    </submittedName>
</protein>
<organism evidence="2 3">
    <name type="scientific">Polarella glacialis</name>
    <name type="common">Dinoflagellate</name>
    <dbReference type="NCBI Taxonomy" id="89957"/>
    <lineage>
        <taxon>Eukaryota</taxon>
        <taxon>Sar</taxon>
        <taxon>Alveolata</taxon>
        <taxon>Dinophyceae</taxon>
        <taxon>Suessiales</taxon>
        <taxon>Suessiaceae</taxon>
        <taxon>Polarella</taxon>
    </lineage>
</organism>
<dbReference type="Proteomes" id="UP000654075">
    <property type="component" value="Unassembled WGS sequence"/>
</dbReference>
<dbReference type="AlphaFoldDB" id="A0A813DC26"/>
<evidence type="ECO:0000256" key="1">
    <source>
        <dbReference type="SAM" id="MobiDB-lite"/>
    </source>
</evidence>
<gene>
    <name evidence="2" type="ORF">PGLA1383_LOCUS2129</name>
</gene>
<reference evidence="2" key="1">
    <citation type="submission" date="2021-02" db="EMBL/GenBank/DDBJ databases">
        <authorList>
            <person name="Dougan E. K."/>
            <person name="Rhodes N."/>
            <person name="Thang M."/>
            <person name="Chan C."/>
        </authorList>
    </citation>
    <scope>NUCLEOTIDE SEQUENCE</scope>
</reference>
<sequence>MAAKAKSKSFPASSSSGPIVGQLLQEEEVNVGSAAPRRKLTKRNTDQQVTKKYWDHFRDFDDNQKYIIVVEGMTLEERLTKDTRASRGKNGIPMGAPYYRSLRLKYSSVSSNMAQLAAKDSSEEVRPAFRAAYKLFKSRPKERTPLIELLKTLSYHNNKETVGLAKALFEEDVSKGAEARDLVVSISRWFARNDIANVEPDVFRNVKAHIDSSISVVYRDLKKEGVKLTAFWSVYSDVCSLVVSKDDVETLLSADSSWLEHAETLSLVVGSSKIGAAMWGWVQAKVVDVQARDLMVKFSEQLTNLAKLTSESVEEPCTKLRQAVGKIDGISLLPLRRTCIINYRGTDCEHVVSGIEDELQRRLSAEAKARAAATGKLQLLLFEEDLVGDYMGASTHVDMNLIQGCQEARTAANQFCLLEYDSPSGCEYIKVLMMKQKSLAALDRSFTVELSWISAMASGPGVKMLMTKVLTCLPSKKVAMTAEDSLGRLATLFGSPLYSFTSKSAQAEAGFIRQAVTAINLRRRPSALDSSATQTLQDAYQQLAYFCTAGTLAKDGVPGSLLRGKAAVDHLFEECDQKAKAGVELTMNDMAFGQFFFLLSDTQSVKLKEWCNKLLPSWDGDARSADDGDKQIVQLRKKAKLAECEIDKSVDDAFA</sequence>
<dbReference type="EMBL" id="CAJNNV010000621">
    <property type="protein sequence ID" value="CAE8583142.1"/>
    <property type="molecule type" value="Genomic_DNA"/>
</dbReference>
<comment type="caution">
    <text evidence="2">The sequence shown here is derived from an EMBL/GenBank/DDBJ whole genome shotgun (WGS) entry which is preliminary data.</text>
</comment>
<accession>A0A813DC26</accession>
<name>A0A813DC26_POLGL</name>
<proteinExistence type="predicted"/>